<name>A0A3S0ZNK7_ELYCH</name>
<feature type="repeat" description="WD" evidence="3">
    <location>
        <begin position="277"/>
        <end position="323"/>
    </location>
</feature>
<dbReference type="OrthoDB" id="6262491at2759"/>
<dbReference type="Gene3D" id="2.130.10.10">
    <property type="entry name" value="YVTN repeat-like/Quinoprotein amine dehydrogenase"/>
    <property type="match status" value="2"/>
</dbReference>
<organism evidence="5 6">
    <name type="scientific">Elysia chlorotica</name>
    <name type="common">Eastern emerald elysia</name>
    <name type="synonym">Sea slug</name>
    <dbReference type="NCBI Taxonomy" id="188477"/>
    <lineage>
        <taxon>Eukaryota</taxon>
        <taxon>Metazoa</taxon>
        <taxon>Spiralia</taxon>
        <taxon>Lophotrochozoa</taxon>
        <taxon>Mollusca</taxon>
        <taxon>Gastropoda</taxon>
        <taxon>Heterobranchia</taxon>
        <taxon>Euthyneura</taxon>
        <taxon>Panpulmonata</taxon>
        <taxon>Sacoglossa</taxon>
        <taxon>Placobranchoidea</taxon>
        <taxon>Plakobranchidae</taxon>
        <taxon>Elysia</taxon>
    </lineage>
</organism>
<proteinExistence type="predicted"/>
<evidence type="ECO:0000256" key="1">
    <source>
        <dbReference type="ARBA" id="ARBA00022574"/>
    </source>
</evidence>
<accession>A0A3S0ZNK7</accession>
<evidence type="ECO:0000313" key="5">
    <source>
        <dbReference type="EMBL" id="RUS79100.1"/>
    </source>
</evidence>
<keyword evidence="1 3" id="KW-0853">WD repeat</keyword>
<dbReference type="InterPro" id="IPR040066">
    <property type="entry name" value="WDR31"/>
</dbReference>
<keyword evidence="6" id="KW-1185">Reference proteome</keyword>
<dbReference type="AlphaFoldDB" id="A0A3S0ZNK7"/>
<dbReference type="PROSITE" id="PS50082">
    <property type="entry name" value="WD_REPEATS_2"/>
    <property type="match status" value="3"/>
</dbReference>
<protein>
    <submittedName>
        <fullName evidence="5">Uncharacterized protein</fullName>
    </submittedName>
</protein>
<dbReference type="Proteomes" id="UP000271974">
    <property type="component" value="Unassembled WGS sequence"/>
</dbReference>
<keyword evidence="2" id="KW-0677">Repeat</keyword>
<dbReference type="PRINTS" id="PR00320">
    <property type="entry name" value="GPROTEINBRPT"/>
</dbReference>
<feature type="repeat" description="WD" evidence="3">
    <location>
        <begin position="146"/>
        <end position="187"/>
    </location>
</feature>
<evidence type="ECO:0000256" key="2">
    <source>
        <dbReference type="ARBA" id="ARBA00022737"/>
    </source>
</evidence>
<dbReference type="InterPro" id="IPR036322">
    <property type="entry name" value="WD40_repeat_dom_sf"/>
</dbReference>
<dbReference type="PANTHER" id="PTHR19869:SF1">
    <property type="entry name" value="WD REPEAT-CONTAINING PROTEIN 31"/>
    <property type="match status" value="1"/>
</dbReference>
<dbReference type="PROSITE" id="PS50294">
    <property type="entry name" value="WD_REPEATS_REGION"/>
    <property type="match status" value="2"/>
</dbReference>
<feature type="region of interest" description="Disordered" evidence="4">
    <location>
        <begin position="1"/>
        <end position="66"/>
    </location>
</feature>
<dbReference type="InterPro" id="IPR015943">
    <property type="entry name" value="WD40/YVTN_repeat-like_dom_sf"/>
</dbReference>
<dbReference type="InterPro" id="IPR019775">
    <property type="entry name" value="WD40_repeat_CS"/>
</dbReference>
<dbReference type="STRING" id="188477.A0A3S0ZNK7"/>
<dbReference type="Pfam" id="PF00400">
    <property type="entry name" value="WD40"/>
    <property type="match status" value="3"/>
</dbReference>
<dbReference type="SUPFAM" id="SSF50978">
    <property type="entry name" value="WD40 repeat-like"/>
    <property type="match status" value="1"/>
</dbReference>
<dbReference type="InterPro" id="IPR020472">
    <property type="entry name" value="WD40_PAC1"/>
</dbReference>
<dbReference type="CDD" id="cd00200">
    <property type="entry name" value="WD40"/>
    <property type="match status" value="1"/>
</dbReference>
<evidence type="ECO:0000256" key="4">
    <source>
        <dbReference type="SAM" id="MobiDB-lite"/>
    </source>
</evidence>
<gene>
    <name evidence="5" type="ORF">EGW08_013153</name>
</gene>
<dbReference type="InterPro" id="IPR001680">
    <property type="entry name" value="WD40_rpt"/>
</dbReference>
<dbReference type="PANTHER" id="PTHR19869">
    <property type="entry name" value="SPERMATID WD-REPEAT PROTEIN"/>
    <property type="match status" value="1"/>
</dbReference>
<evidence type="ECO:0000256" key="3">
    <source>
        <dbReference type="PROSITE-ProRule" id="PRU00221"/>
    </source>
</evidence>
<dbReference type="SMART" id="SM00320">
    <property type="entry name" value="WD40"/>
    <property type="match status" value="7"/>
</dbReference>
<dbReference type="EMBL" id="RQTK01000471">
    <property type="protein sequence ID" value="RUS79100.1"/>
    <property type="molecule type" value="Genomic_DNA"/>
</dbReference>
<feature type="compositionally biased region" description="Low complexity" evidence="4">
    <location>
        <begin position="27"/>
        <end position="36"/>
    </location>
</feature>
<sequence length="368" mass="39570">MNSFTDRIMGKLFSRPKHRKGQGQRPASAAAVMESRAASHHAEIGAGEARRGRLASMPETSGKPVHSDAVASVGVVPPDLCLSGSKDGVVRLFNFNSQSLVASWSGHDSAITKVCYGASCSGIFSASRDKTIKLWHQGNPRCIREFRGHTLVVSAIHTNADSSSLCSGSRDNTVRLWDVESGACTRINTIPQNLVTDVKFVPDSFLLAQTGEDKELRIFDLRSLEPVFSFPKKQYIQMCCDVSQDGRYICSSSNGFSGNGCEATVWDLRGRRLLQELRGHHEAVEACVFLPGAGSERPLLVATASRDCSVKLWDGQSGDCLSDCPLSGAGPLTSLAVCSDGRILVGSFNQGVHVLGKDIGSLQSLLHF</sequence>
<dbReference type="PROSITE" id="PS00678">
    <property type="entry name" value="WD_REPEATS_1"/>
    <property type="match status" value="1"/>
</dbReference>
<reference evidence="5 6" key="1">
    <citation type="submission" date="2019-01" db="EMBL/GenBank/DDBJ databases">
        <title>A draft genome assembly of the solar-powered sea slug Elysia chlorotica.</title>
        <authorList>
            <person name="Cai H."/>
            <person name="Li Q."/>
            <person name="Fang X."/>
            <person name="Li J."/>
            <person name="Curtis N.E."/>
            <person name="Altenburger A."/>
            <person name="Shibata T."/>
            <person name="Feng M."/>
            <person name="Maeda T."/>
            <person name="Schwartz J.A."/>
            <person name="Shigenobu S."/>
            <person name="Lundholm N."/>
            <person name="Nishiyama T."/>
            <person name="Yang H."/>
            <person name="Hasebe M."/>
            <person name="Li S."/>
            <person name="Pierce S.K."/>
            <person name="Wang J."/>
        </authorList>
    </citation>
    <scope>NUCLEOTIDE SEQUENCE [LARGE SCALE GENOMIC DNA]</scope>
    <source>
        <strain evidence="5">EC2010</strain>
        <tissue evidence="5">Whole organism of an adult</tissue>
    </source>
</reference>
<comment type="caution">
    <text evidence="5">The sequence shown here is derived from an EMBL/GenBank/DDBJ whole genome shotgun (WGS) entry which is preliminary data.</text>
</comment>
<evidence type="ECO:0000313" key="6">
    <source>
        <dbReference type="Proteomes" id="UP000271974"/>
    </source>
</evidence>
<feature type="compositionally biased region" description="Basic and acidic residues" evidence="4">
    <location>
        <begin position="40"/>
        <end position="51"/>
    </location>
</feature>
<feature type="repeat" description="WD" evidence="3">
    <location>
        <begin position="104"/>
        <end position="145"/>
    </location>
</feature>